<name>A0A6N2MLR6_SALVM</name>
<accession>A0A6N2MLR6</accession>
<sequence length="76" mass="8693">MGSVAPPKAYPGCFCKKTRSVEHHRGFTRPRILFCQQQDDDNKPQHQIARSTKEQRVSSGWCHFQSQVSSLFSLSL</sequence>
<dbReference type="AlphaFoldDB" id="A0A6N2MLR6"/>
<protein>
    <submittedName>
        <fullName evidence="1">Uncharacterized protein</fullName>
    </submittedName>
</protein>
<dbReference type="EMBL" id="CAADRP010001832">
    <property type="protein sequence ID" value="VFU54307.1"/>
    <property type="molecule type" value="Genomic_DNA"/>
</dbReference>
<reference evidence="1" key="1">
    <citation type="submission" date="2019-03" db="EMBL/GenBank/DDBJ databases">
        <authorList>
            <person name="Mank J."/>
            <person name="Almeida P."/>
        </authorList>
    </citation>
    <scope>NUCLEOTIDE SEQUENCE</scope>
    <source>
        <strain evidence="1">78183</strain>
    </source>
</reference>
<gene>
    <name evidence="1" type="ORF">SVIM_LOCUS378726</name>
</gene>
<evidence type="ECO:0000313" key="1">
    <source>
        <dbReference type="EMBL" id="VFU54307.1"/>
    </source>
</evidence>
<proteinExistence type="predicted"/>
<organism evidence="1">
    <name type="scientific">Salix viminalis</name>
    <name type="common">Common osier</name>
    <name type="synonym">Basket willow</name>
    <dbReference type="NCBI Taxonomy" id="40686"/>
    <lineage>
        <taxon>Eukaryota</taxon>
        <taxon>Viridiplantae</taxon>
        <taxon>Streptophyta</taxon>
        <taxon>Embryophyta</taxon>
        <taxon>Tracheophyta</taxon>
        <taxon>Spermatophyta</taxon>
        <taxon>Magnoliopsida</taxon>
        <taxon>eudicotyledons</taxon>
        <taxon>Gunneridae</taxon>
        <taxon>Pentapetalae</taxon>
        <taxon>rosids</taxon>
        <taxon>fabids</taxon>
        <taxon>Malpighiales</taxon>
        <taxon>Salicaceae</taxon>
        <taxon>Saliceae</taxon>
        <taxon>Salix</taxon>
    </lineage>
</organism>